<name>A0A8S1S8Q3_PAROT</name>
<proteinExistence type="predicted"/>
<feature type="coiled-coil region" evidence="1">
    <location>
        <begin position="1079"/>
        <end position="1106"/>
    </location>
</feature>
<feature type="coiled-coil region" evidence="1">
    <location>
        <begin position="782"/>
        <end position="844"/>
    </location>
</feature>
<comment type="caution">
    <text evidence="3">The sequence shown here is derived from an EMBL/GenBank/DDBJ whole genome shotgun (WGS) entry which is preliminary data.</text>
</comment>
<accession>A0A8S1S8Q3</accession>
<evidence type="ECO:0000256" key="2">
    <source>
        <dbReference type="SAM" id="MobiDB-lite"/>
    </source>
</evidence>
<organism evidence="3 4">
    <name type="scientific">Paramecium octaurelia</name>
    <dbReference type="NCBI Taxonomy" id="43137"/>
    <lineage>
        <taxon>Eukaryota</taxon>
        <taxon>Sar</taxon>
        <taxon>Alveolata</taxon>
        <taxon>Ciliophora</taxon>
        <taxon>Intramacronucleata</taxon>
        <taxon>Oligohymenophorea</taxon>
        <taxon>Peniculida</taxon>
        <taxon>Parameciidae</taxon>
        <taxon>Paramecium</taxon>
    </lineage>
</organism>
<feature type="coiled-coil region" evidence="1">
    <location>
        <begin position="709"/>
        <end position="757"/>
    </location>
</feature>
<keyword evidence="4" id="KW-1185">Reference proteome</keyword>
<evidence type="ECO:0000313" key="4">
    <source>
        <dbReference type="Proteomes" id="UP000683925"/>
    </source>
</evidence>
<evidence type="ECO:0000256" key="1">
    <source>
        <dbReference type="SAM" id="Coils"/>
    </source>
</evidence>
<keyword evidence="1" id="KW-0175">Coiled coil</keyword>
<dbReference type="EMBL" id="CAJJDP010000006">
    <property type="protein sequence ID" value="CAD8136145.1"/>
    <property type="molecule type" value="Genomic_DNA"/>
</dbReference>
<feature type="coiled-coil region" evidence="1">
    <location>
        <begin position="82"/>
        <end position="109"/>
    </location>
</feature>
<dbReference type="Proteomes" id="UP000683925">
    <property type="component" value="Unassembled WGS sequence"/>
</dbReference>
<feature type="coiled-coil region" evidence="1">
    <location>
        <begin position="2061"/>
        <end position="2148"/>
    </location>
</feature>
<feature type="coiled-coil region" evidence="1">
    <location>
        <begin position="1738"/>
        <end position="1842"/>
    </location>
</feature>
<sequence length="2383" mass="283751">MRKLYQPLKAPSLSPPSHQVSTYLDKQQRTGDQFYRSFPHSRSQLDDARSRCNFSSYYEQASEQKYLTTQFKSNEWNVKCENEKQKKQIEMLNDQITKLQKDLQIYKNQQVDKFDSDHQNLNKLMQGYQRKAQERKAIMKQLYSILKTKDQEIEELSQTYECQMDDMNNKMIQLKEQCDSQLFQQEDKIKQIEQVINSILYLKQSKLQELESKEQKMRDILQKLLKKQESKEKIDEVKNILTFIAKEKQKYQLKLPDNSEQQNNLSKEYQKIVTKYESVMMQINRLNQLITDQIKPAYTCEDSIYQLSYNIKEIIKQNSNIYKEIKQKEEEQTKQSNKLEKYKKQMEQKNSQIDSLKMDVKNLNQQLQNQETINSLNDCIKKQSQQIEILQQQIIEQNKILEQNEIIIAKQYEKENQLFSEIKMIKCEKVKSLQQDEDDQIKYKNTINDLRQEINELNSQLENMYTEQAQLQQQIDEQEIEHKKSQIQMTNTIQKFQLEIKKYQQLVEDNKIQFNQQLKQQQQQHKQIQQELINNQNQIQTQLSEYLQIIENLKSKENLNQVLDNLIDNLNLVIKQKLLQNLKSSSNLAQSPMKGMSKNSSPMRQILNHNNNNQIDLQKIHSTLDNISEQFQNRLNLLIKKDEKNQDLIQHYCQQIEESQQTIQQLCDDNDQQKQFITQMCKILNIEKIDDLKERMSFSKEDQSYIETLNQNNAQIQQLISYNQELQQDIQQQQIIIKDYEIQIDHLKNQIKYLSQEKEDQCKLTTQIASPTQSSRKDSIIKILQNEEIQNKDQQITELNDRISILNIENSNLQHQLESQIKLVQSKNEEIQNLNSQVRDLLEKQQYFEQLINELNAYHQQSKNQQEVQIIKLEGVSYDISHNSFNFDALRTPTNQNYIIDEIQQEQSINSSLSSIVQMSPNTQIKQIIQLNKQQEENIIQKNRLIQEKEVDLEKQNEELQQLQSINIKNDQEIIDLNLQLTQMHEKIETLIQEQSSIQQQNDEYTKKLKIEKESATNQIEQYKKEIQEVKSINDQLSTKLAESRIQLQMNQQEQITQTENKQIIYQQNKEIQLLKTINNENQIQISQQNNQMQNLQEQFDHLRSKSKNLILYTNSTIKEMKIVYAQELQQIKANLLQQQQLFKQDLQQLESKLFEIEQTYQCRIDNAQAKIQQFEQQIAEYQAKIQLLQQSKLQIEEKYFTAQNEFQGQSQFIDQQNSKLKSQKLQLELKEKQLKSIEIQFQEYSDQIEQSNQTKNTLQLEINSLQQILDQQLQEKNLIHDLNEQNSEKQQLLQQKEQQLKILNSELENLQLQLDGIVQNQREKEFNLNVQILDQQSQLEQYESSLKEVNQTLEKNKQEFQHKINLLQQVNQDLNEKNQNNIVQIKKLEINEELLNKKILKLEFELANIRNESAEKAMELSQTNQDYYKLLDNSKKEIQKAQILKDQNNKYEQEILQLKQNLQTKDHQSAGVNEQLNSSIQQNQDIQSQFTLKITELEKQIVNLDKEKLLLNESNEQLIREKHNYFQHQITKENLNEEKEIAIQSQGVKIQQLKDQLLREQENINNLQDSHQKQIQKYVNEKSEQIQQLTSNNQNLTLQLHESRQISSESLNHNDKLKIIINNQLTQIEQLEQAIIQYKNQFQDAQTKNENFVTLLHESEHKCINLNEQNNQFQLSIQQQQQLQIQQSQQILNQEEDLRQKASTIINLEKQIFEINNQLSYQQQVLEDSNIDKQKKLEQSQKDNDLQLQLVKQLQDKLNQCQTELQVLKCENNELRVVSEENINQTQSIKALYQNQLFQISELRNNISEFEEKEELNLKRIEELTIQLQNVVAEKEKQRLNQEAYVNSILKEKQLIEIQLNEVTQTGLKQIEFYKQEIAQLNQENEVVKKQLEDNLEMKKLVEEGLNQKVNNIALEFQQEIDQLKQKQYENQKAIEDQQNQLIIQVQQEKQQQNSLIAEINKIQNDFNNEISKNQQLMHENKRLQKFLSQSNLDKDLMHDRQQIEQGEQIINCDENKSLRQDNSISDRQQCVSVLYGISGNASENFENQMKSSCNQNQKIIVLQDKIAQLYDENDKLKRQQLQSLDDFIEISPLKESDLIKQLRQEIETLKADKEQGKAKSELQLEIVNLEKKLIKKDEEMQNLKKGTYIYIDMCEKAIVQDRDWMIDLNSLEERQANRWRIVCEKLVEYEHLQGEIMKNQNEIQELQLQIKNKENLSIKSMIMKQSQSLDDEDIFSIRSTVSKLRQELEQEKLENSKLKSYLKSYLKDEQRFEEQNQRVKEENKSLRNRISDQQEEIKQLNEQIQNCKDGALASHLISLLVKFFESYQKENKQDIKVFYQSLVSICRIEYNEQIVNKLFQSVEKKNQSVFGIFRRDKSKDK</sequence>
<feature type="coiled-coil region" evidence="1">
    <location>
        <begin position="203"/>
        <end position="230"/>
    </location>
</feature>
<feature type="coiled-coil region" evidence="1">
    <location>
        <begin position="2191"/>
        <end position="2218"/>
    </location>
</feature>
<reference evidence="3" key="1">
    <citation type="submission" date="2021-01" db="EMBL/GenBank/DDBJ databases">
        <authorList>
            <consortium name="Genoscope - CEA"/>
            <person name="William W."/>
        </authorList>
    </citation>
    <scope>NUCLEOTIDE SEQUENCE</scope>
</reference>
<feature type="region of interest" description="Disordered" evidence="2">
    <location>
        <begin position="1"/>
        <end position="20"/>
    </location>
</feature>
<protein>
    <submittedName>
        <fullName evidence="3">Uncharacterized protein</fullName>
    </submittedName>
</protein>
<feature type="coiled-coil region" evidence="1">
    <location>
        <begin position="2243"/>
        <end position="2312"/>
    </location>
</feature>
<feature type="coiled-coil region" evidence="1">
    <location>
        <begin position="433"/>
        <end position="576"/>
    </location>
</feature>
<evidence type="ECO:0000313" key="3">
    <source>
        <dbReference type="EMBL" id="CAD8136145.1"/>
    </source>
</evidence>
<feature type="coiled-coil region" evidence="1">
    <location>
        <begin position="932"/>
        <end position="1054"/>
    </location>
</feature>
<feature type="coiled-coil region" evidence="1">
    <location>
        <begin position="139"/>
        <end position="177"/>
    </location>
</feature>
<dbReference type="OMA" id="ANRWRIV"/>
<gene>
    <name evidence="3" type="ORF">POCTA_138.1.T0070244</name>
</gene>
<feature type="coiled-coil region" evidence="1">
    <location>
        <begin position="311"/>
        <end position="400"/>
    </location>
</feature>
<feature type="coiled-coil region" evidence="1">
    <location>
        <begin position="1872"/>
        <end position="1967"/>
    </location>
</feature>
<feature type="coiled-coil region" evidence="1">
    <location>
        <begin position="1133"/>
        <end position="1649"/>
    </location>
</feature>
<dbReference type="OrthoDB" id="310462at2759"/>